<dbReference type="GO" id="GO:0035082">
    <property type="term" value="P:axoneme assembly"/>
    <property type="evidence" value="ECO:0007669"/>
    <property type="project" value="InterPro"/>
</dbReference>
<feature type="coiled-coil region" evidence="1">
    <location>
        <begin position="567"/>
        <end position="622"/>
    </location>
</feature>
<evidence type="ECO:0000256" key="1">
    <source>
        <dbReference type="SAM" id="Coils"/>
    </source>
</evidence>
<feature type="region of interest" description="Disordered" evidence="2">
    <location>
        <begin position="1"/>
        <end position="76"/>
    </location>
</feature>
<organism evidence="3 4">
    <name type="scientific">Raphidocelis subcapitata</name>
    <dbReference type="NCBI Taxonomy" id="307507"/>
    <lineage>
        <taxon>Eukaryota</taxon>
        <taxon>Viridiplantae</taxon>
        <taxon>Chlorophyta</taxon>
        <taxon>core chlorophytes</taxon>
        <taxon>Chlorophyceae</taxon>
        <taxon>CS clade</taxon>
        <taxon>Sphaeropleales</taxon>
        <taxon>Selenastraceae</taxon>
        <taxon>Raphidocelis</taxon>
    </lineage>
</organism>
<dbReference type="OrthoDB" id="188741at2759"/>
<keyword evidence="1" id="KW-0175">Coiled coil</keyword>
<keyword evidence="4" id="KW-1185">Reference proteome</keyword>
<feature type="compositionally biased region" description="Low complexity" evidence="2">
    <location>
        <begin position="1"/>
        <end position="18"/>
    </location>
</feature>
<reference evidence="3 4" key="1">
    <citation type="journal article" date="2018" name="Sci. Rep.">
        <title>Raphidocelis subcapitata (=Pseudokirchneriella subcapitata) provides an insight into genome evolution and environmental adaptations in the Sphaeropleales.</title>
        <authorList>
            <person name="Suzuki S."/>
            <person name="Yamaguchi H."/>
            <person name="Nakajima N."/>
            <person name="Kawachi M."/>
        </authorList>
    </citation>
    <scope>NUCLEOTIDE SEQUENCE [LARGE SCALE GENOMIC DNA]</scope>
    <source>
        <strain evidence="3 4">NIES-35</strain>
    </source>
</reference>
<evidence type="ECO:0000313" key="3">
    <source>
        <dbReference type="EMBL" id="GBF90586.1"/>
    </source>
</evidence>
<protein>
    <submittedName>
        <fullName evidence="3">Uncharacterized protein</fullName>
    </submittedName>
</protein>
<sequence>MVAEEGVAEAAEAPAPAGEGEDGMQEGPAYLPEEDRPPGEALDAEPSSSGGGGGRGAAGAPLLTEQAAAMDPDHPLLERAQRLLKDQLEAKRAQLHGELKEKRNALKRAQQQREAVGVELYGFQQTLAKLQLALAKAQEGLAETSEARQQIEADVAAAQALLEEQLGVAKQERAAVERSQRELDRLGETLKQVKSEIAVTKRAAHAAEEAVQRLEKEKQRQDFLIDGLQGTLRSLQQQLSQHAAQLDAQRRETRAARETLAEAEADMEGVAFEKKQLLAQWKSSLNAIQRRDEALAAIEEAMRQQREQERAIDTEAAGFKRDIERQQIANEQLDAIARKAEAEADAVSRQVATFVERQERVSEEIDKLAASLGETEERLRRAGVEGRALSHEAAAVDRAAQRAAVEAREVEVESLRALSGATTAEKSSAKTAADIQALRAACDEEELRIASIQNELAKLQVDVLNTEAHNGRLAEALALLEAELKDKEAAVARYELDLKRRGDEIERRTRDIDALNRKYEKVVAARPEAVSAGPLEAAIASLGREIDSKGAEGRELQRRWLNKQTELVALQAENGRLQELLQRRKAEVTVLTQKRARLERQLERQEREAKSLRAAGDRLQTELARVDGLIGRHEGLKAVLREEQTQLEGRAMAELRGMEEDAARLGSSIDEGAANKQQLVADLIEVERQIMLWERKIQLEREMQEVLDPTVGEGVVASMGREVRRMELRLAELLRLQEALMQELERTLSKHEIIGMKKAAQASVRAKASGAAEATAKRSMNDLKRMLRDAEREASAAEARLRELGQRAADAEGGREAAGAACGELRARAEALRERIAAAALERHEALLATAAQQRLARRYEEIASGRYRPAASDPAQLEAEVARAEERRGRVVAALGALRAERPQLAAEVDRVLAHDRAVAAALQGGGGGGGLGGSSSGGGGGGSS</sequence>
<dbReference type="PANTHER" id="PTHR16275:SF8">
    <property type="entry name" value="COILED-COIL DOMAIN-CONTAINING PROTEIN 40"/>
    <property type="match status" value="1"/>
</dbReference>
<evidence type="ECO:0000313" key="4">
    <source>
        <dbReference type="Proteomes" id="UP000247498"/>
    </source>
</evidence>
<gene>
    <name evidence="3" type="ORF">Rsub_03158</name>
</gene>
<dbReference type="PANTHER" id="PTHR16275">
    <property type="entry name" value="COILED-COIL DOMAIN-CONTAINING PROTEIN 40"/>
    <property type="match status" value="1"/>
</dbReference>
<feature type="coiled-coil region" evidence="1">
    <location>
        <begin position="435"/>
        <end position="497"/>
    </location>
</feature>
<dbReference type="AlphaFoldDB" id="A0A2V0NSH7"/>
<proteinExistence type="predicted"/>
<dbReference type="EMBL" id="BDRX01000018">
    <property type="protein sequence ID" value="GBF90586.1"/>
    <property type="molecule type" value="Genomic_DNA"/>
</dbReference>
<feature type="coiled-coil region" evidence="1">
    <location>
        <begin position="85"/>
        <end position="378"/>
    </location>
</feature>
<dbReference type="Proteomes" id="UP000247498">
    <property type="component" value="Unassembled WGS sequence"/>
</dbReference>
<name>A0A2V0NSH7_9CHLO</name>
<dbReference type="GO" id="GO:0005737">
    <property type="term" value="C:cytoplasm"/>
    <property type="evidence" value="ECO:0007669"/>
    <property type="project" value="TreeGrafter"/>
</dbReference>
<evidence type="ECO:0000256" key="2">
    <source>
        <dbReference type="SAM" id="MobiDB-lite"/>
    </source>
</evidence>
<feature type="compositionally biased region" description="Gly residues" evidence="2">
    <location>
        <begin position="925"/>
        <end position="946"/>
    </location>
</feature>
<dbReference type="STRING" id="307507.A0A2V0NSH7"/>
<dbReference type="InParanoid" id="A0A2V0NSH7"/>
<dbReference type="InterPro" id="IPR037386">
    <property type="entry name" value="CCDC40"/>
</dbReference>
<accession>A0A2V0NSH7</accession>
<dbReference type="Pfam" id="PF08647">
    <property type="entry name" value="BRE1"/>
    <property type="match status" value="1"/>
</dbReference>
<feature type="coiled-coil region" evidence="1">
    <location>
        <begin position="723"/>
        <end position="842"/>
    </location>
</feature>
<feature type="region of interest" description="Disordered" evidence="2">
    <location>
        <begin position="924"/>
        <end position="946"/>
    </location>
</feature>
<comment type="caution">
    <text evidence="3">The sequence shown here is derived from an EMBL/GenBank/DDBJ whole genome shotgun (WGS) entry which is preliminary data.</text>
</comment>